<sequence>MRGGQTGACERGGRLEHVYAQHLVSAQELGRSAAGEENTKKDHGVCGDGFTALASTALNQSSGSTSWTPGQLNQGISIQPGSFSHKHEYFNDFWPLAITQLDPPAYYPTVLVTLNLVDRGGLAEPRPDEAGLSPWPGALAPQRHRLPPGSSGGGAHHTVSDASVDKCEGVVIADAPYDRVRTGLRS</sequence>
<proteinExistence type="predicted"/>
<dbReference type="EMBL" id="OC003686">
    <property type="protein sequence ID" value="CAD7263586.1"/>
    <property type="molecule type" value="Genomic_DNA"/>
</dbReference>
<evidence type="ECO:0000256" key="1">
    <source>
        <dbReference type="SAM" id="MobiDB-lite"/>
    </source>
</evidence>
<reference evidence="2" key="1">
    <citation type="submission" date="2020-11" db="EMBL/GenBank/DDBJ databases">
        <authorList>
            <person name="Tran Van P."/>
        </authorList>
    </citation>
    <scope>NUCLEOTIDE SEQUENCE</scope>
</reference>
<feature type="region of interest" description="Disordered" evidence="1">
    <location>
        <begin position="125"/>
        <end position="161"/>
    </location>
</feature>
<evidence type="ECO:0000313" key="2">
    <source>
        <dbReference type="EMBL" id="CAD7263586.1"/>
    </source>
</evidence>
<gene>
    <name evidence="2" type="ORF">TSIB3V08_LOCUS7661</name>
</gene>
<accession>A0A7R9AZM4</accession>
<dbReference type="AlphaFoldDB" id="A0A7R9AZM4"/>
<organism evidence="2">
    <name type="scientific">Timema shepardi</name>
    <name type="common">Walking stick</name>
    <dbReference type="NCBI Taxonomy" id="629360"/>
    <lineage>
        <taxon>Eukaryota</taxon>
        <taxon>Metazoa</taxon>
        <taxon>Ecdysozoa</taxon>
        <taxon>Arthropoda</taxon>
        <taxon>Hexapoda</taxon>
        <taxon>Insecta</taxon>
        <taxon>Pterygota</taxon>
        <taxon>Neoptera</taxon>
        <taxon>Polyneoptera</taxon>
        <taxon>Phasmatodea</taxon>
        <taxon>Timematodea</taxon>
        <taxon>Timematoidea</taxon>
        <taxon>Timematidae</taxon>
        <taxon>Timema</taxon>
    </lineage>
</organism>
<name>A0A7R9AZM4_TIMSH</name>
<protein>
    <submittedName>
        <fullName evidence="2">Uncharacterized protein</fullName>
    </submittedName>
</protein>